<dbReference type="OrthoDB" id="1550976at2"/>
<dbReference type="GO" id="GO:0005524">
    <property type="term" value="F:ATP binding"/>
    <property type="evidence" value="ECO:0007669"/>
    <property type="project" value="InterPro"/>
</dbReference>
<dbReference type="EMBL" id="RJQC01000001">
    <property type="protein sequence ID" value="RNM31799.1"/>
    <property type="molecule type" value="Genomic_DNA"/>
</dbReference>
<dbReference type="NCBIfam" id="NF006745">
    <property type="entry name" value="PRK09270.1-4"/>
    <property type="match status" value="1"/>
</dbReference>
<organism evidence="2 3">
    <name type="scientific">Absicoccus porci</name>
    <dbReference type="NCBI Taxonomy" id="2486576"/>
    <lineage>
        <taxon>Bacteria</taxon>
        <taxon>Bacillati</taxon>
        <taxon>Bacillota</taxon>
        <taxon>Erysipelotrichia</taxon>
        <taxon>Erysipelotrichales</taxon>
        <taxon>Erysipelotrichaceae</taxon>
        <taxon>Absicoccus</taxon>
    </lineage>
</organism>
<evidence type="ECO:0000259" key="1">
    <source>
        <dbReference type="Pfam" id="PF00485"/>
    </source>
</evidence>
<accession>A0A3N0I459</accession>
<dbReference type="Pfam" id="PF00485">
    <property type="entry name" value="PRK"/>
    <property type="match status" value="1"/>
</dbReference>
<dbReference type="InterPro" id="IPR006083">
    <property type="entry name" value="PRK/URK"/>
</dbReference>
<dbReference type="Proteomes" id="UP000276568">
    <property type="component" value="Unassembled WGS sequence"/>
</dbReference>
<protein>
    <submittedName>
        <fullName evidence="2">Nucleoside/nucleotide kinase family protein</fullName>
    </submittedName>
</protein>
<dbReference type="PANTHER" id="PTHR10285">
    <property type="entry name" value="URIDINE KINASE"/>
    <property type="match status" value="1"/>
</dbReference>
<feature type="domain" description="Phosphoribulokinase/uridine kinase" evidence="1">
    <location>
        <begin position="63"/>
        <end position="242"/>
    </location>
</feature>
<comment type="caution">
    <text evidence="2">The sequence shown here is derived from an EMBL/GenBank/DDBJ whole genome shotgun (WGS) entry which is preliminary data.</text>
</comment>
<proteinExistence type="predicted"/>
<dbReference type="AlphaFoldDB" id="A0A3N0I459"/>
<dbReference type="InterPro" id="IPR027417">
    <property type="entry name" value="P-loop_NTPase"/>
</dbReference>
<reference evidence="2 3" key="1">
    <citation type="submission" date="2018-11" db="EMBL/GenBank/DDBJ databases">
        <title>Clostridium sp. nov., a member of the family Erysipelotrichaceae isolated from pig faeces.</title>
        <authorList>
            <person name="Chang Y.-H."/>
        </authorList>
    </citation>
    <scope>NUCLEOTIDE SEQUENCE [LARGE SCALE GENOMIC DNA]</scope>
    <source>
        <strain evidence="2 3">YH-panp20</strain>
    </source>
</reference>
<evidence type="ECO:0000313" key="2">
    <source>
        <dbReference type="EMBL" id="RNM31799.1"/>
    </source>
</evidence>
<dbReference type="Gene3D" id="3.40.50.300">
    <property type="entry name" value="P-loop containing nucleotide triphosphate hydrolases"/>
    <property type="match status" value="2"/>
</dbReference>
<dbReference type="SUPFAM" id="SSF52540">
    <property type="entry name" value="P-loop containing nucleoside triphosphate hydrolases"/>
    <property type="match status" value="1"/>
</dbReference>
<gene>
    <name evidence="2" type="ORF">EDX97_04425</name>
</gene>
<dbReference type="GO" id="GO:0016301">
    <property type="term" value="F:kinase activity"/>
    <property type="evidence" value="ECO:0007669"/>
    <property type="project" value="UniProtKB-KW"/>
</dbReference>
<sequence length="256" mass="29416">MSLLICPFLIEIRYGGIKVAIIQFDWVVNGLPVQVQYDQKDIDNLWKPWIQSLEAKNGRTIVFLAAPPGAGKSTLLLLLEQLSNRVQGLGMDGFHYSNHYLETHTTQRKGKSLLLKSIKGGPETFDVDGLFEKISQMKSQDVLWPIYDRTIHDVIKDQIHVTKDIIIIEGNYLLLDQEPWNQLYPLCDTSVLLHEDLKVLKQRLIQRKIQGGLTKEEAIKFYEKSDKYNVNMVCAHSQSANLDVYIKNGRFYRIGQ</sequence>
<keyword evidence="2" id="KW-0418">Kinase</keyword>
<evidence type="ECO:0000313" key="3">
    <source>
        <dbReference type="Proteomes" id="UP000276568"/>
    </source>
</evidence>
<keyword evidence="2" id="KW-0808">Transferase</keyword>
<keyword evidence="3" id="KW-1185">Reference proteome</keyword>
<name>A0A3N0I459_9FIRM</name>